<dbReference type="Proteomes" id="UP000499080">
    <property type="component" value="Unassembled WGS sequence"/>
</dbReference>
<accession>A0A4Y2EVN4</accession>
<comment type="caution">
    <text evidence="1">The sequence shown here is derived from an EMBL/GenBank/DDBJ whole genome shotgun (WGS) entry which is preliminary data.</text>
</comment>
<reference evidence="1 2" key="1">
    <citation type="journal article" date="2019" name="Sci. Rep.">
        <title>Orb-weaving spider Araneus ventricosus genome elucidates the spidroin gene catalogue.</title>
        <authorList>
            <person name="Kono N."/>
            <person name="Nakamura H."/>
            <person name="Ohtoshi R."/>
            <person name="Moran D.A.P."/>
            <person name="Shinohara A."/>
            <person name="Yoshida Y."/>
            <person name="Fujiwara M."/>
            <person name="Mori M."/>
            <person name="Tomita M."/>
            <person name="Arakawa K."/>
        </authorList>
    </citation>
    <scope>NUCLEOTIDE SEQUENCE [LARGE SCALE GENOMIC DNA]</scope>
</reference>
<evidence type="ECO:0000313" key="2">
    <source>
        <dbReference type="Proteomes" id="UP000499080"/>
    </source>
</evidence>
<proteinExistence type="predicted"/>
<gene>
    <name evidence="1" type="ORF">AVEN_13283_1</name>
</gene>
<dbReference type="OrthoDB" id="6469072at2759"/>
<name>A0A4Y2EVN4_ARAVE</name>
<dbReference type="EMBL" id="BGPR01000720">
    <property type="protein sequence ID" value="GBM32911.1"/>
    <property type="molecule type" value="Genomic_DNA"/>
</dbReference>
<sequence>MDSEAYLSSAKHKIKKGKRYFTRVSEKKSTNAQDKDEFSNYKADILMLYVEAVSSLIPEKNFESEETSSMMDLFIELKNEFAAFRKDIYSRVDSFSKLICPTDDTIQNENPCPSLQREFNETELKSETSMYASVAQTSSAIPEGKFKVPDSVIKDKRVNPKVVINGARTFVIYAPKQLSSVEYDVICVTETWLCEDNDSWHLFDKRYLVYRTDRGSSSNSSRRGGGVLVAIKNVFLPVNWTFLA</sequence>
<dbReference type="AlphaFoldDB" id="A0A4Y2EVN4"/>
<organism evidence="1 2">
    <name type="scientific">Araneus ventricosus</name>
    <name type="common">Orbweaver spider</name>
    <name type="synonym">Epeira ventricosa</name>
    <dbReference type="NCBI Taxonomy" id="182803"/>
    <lineage>
        <taxon>Eukaryota</taxon>
        <taxon>Metazoa</taxon>
        <taxon>Ecdysozoa</taxon>
        <taxon>Arthropoda</taxon>
        <taxon>Chelicerata</taxon>
        <taxon>Arachnida</taxon>
        <taxon>Araneae</taxon>
        <taxon>Araneomorphae</taxon>
        <taxon>Entelegynae</taxon>
        <taxon>Araneoidea</taxon>
        <taxon>Araneidae</taxon>
        <taxon>Araneus</taxon>
    </lineage>
</organism>
<evidence type="ECO:0000313" key="1">
    <source>
        <dbReference type="EMBL" id="GBM32911.1"/>
    </source>
</evidence>
<protein>
    <submittedName>
        <fullName evidence="1">Uncharacterized protein</fullName>
    </submittedName>
</protein>
<keyword evidence="2" id="KW-1185">Reference proteome</keyword>